<feature type="chain" id="PRO_5043041064" evidence="8">
    <location>
        <begin position="18"/>
        <end position="425"/>
    </location>
</feature>
<name>A0AAP6JDC4_9GAMM</name>
<organism evidence="10 11">
    <name type="scientific">Natronospira elongata</name>
    <dbReference type="NCBI Taxonomy" id="3110268"/>
    <lineage>
        <taxon>Bacteria</taxon>
        <taxon>Pseudomonadati</taxon>
        <taxon>Pseudomonadota</taxon>
        <taxon>Gammaproteobacteria</taxon>
        <taxon>Natronospirales</taxon>
        <taxon>Natronospiraceae</taxon>
        <taxon>Natronospira</taxon>
    </lineage>
</organism>
<dbReference type="InterPro" id="IPR001915">
    <property type="entry name" value="Peptidase_M48"/>
</dbReference>
<dbReference type="InterPro" id="IPR011990">
    <property type="entry name" value="TPR-like_helical_dom_sf"/>
</dbReference>
<evidence type="ECO:0000256" key="1">
    <source>
        <dbReference type="ARBA" id="ARBA00022670"/>
    </source>
</evidence>
<comment type="cofactor">
    <cofactor evidence="7">
        <name>Zn(2+)</name>
        <dbReference type="ChEBI" id="CHEBI:29105"/>
    </cofactor>
    <text evidence="7">Binds 1 zinc ion per subunit.</text>
</comment>
<proteinExistence type="inferred from homology"/>
<evidence type="ECO:0000313" key="11">
    <source>
        <dbReference type="Proteomes" id="UP001302316"/>
    </source>
</evidence>
<dbReference type="PANTHER" id="PTHR22726:SF1">
    <property type="entry name" value="METALLOENDOPEPTIDASE OMA1, MITOCHONDRIAL"/>
    <property type="match status" value="1"/>
</dbReference>
<dbReference type="GO" id="GO:0051603">
    <property type="term" value="P:proteolysis involved in protein catabolic process"/>
    <property type="evidence" value="ECO:0007669"/>
    <property type="project" value="TreeGrafter"/>
</dbReference>
<dbReference type="Pfam" id="PF01435">
    <property type="entry name" value="Peptidase_M48"/>
    <property type="match status" value="1"/>
</dbReference>
<evidence type="ECO:0000313" key="10">
    <source>
        <dbReference type="EMBL" id="MEA5444638.1"/>
    </source>
</evidence>
<reference evidence="10 11" key="1">
    <citation type="submission" date="2023-12" db="EMBL/GenBank/DDBJ databases">
        <title>Whole-genome sequencing of halo(alkali)philic microorganisms from hypersaline lakes.</title>
        <authorList>
            <person name="Sorokin D.Y."/>
            <person name="Merkel A.Y."/>
            <person name="Messina E."/>
            <person name="Yakimov M."/>
        </authorList>
    </citation>
    <scope>NUCLEOTIDE SEQUENCE [LARGE SCALE GENOMIC DNA]</scope>
    <source>
        <strain evidence="10 11">AB-CW1</strain>
    </source>
</reference>
<dbReference type="Gene3D" id="3.30.2010.10">
    <property type="entry name" value="Metalloproteases ('zincins'), catalytic domain"/>
    <property type="match status" value="1"/>
</dbReference>
<keyword evidence="6" id="KW-0802">TPR repeat</keyword>
<evidence type="ECO:0000256" key="2">
    <source>
        <dbReference type="ARBA" id="ARBA00022723"/>
    </source>
</evidence>
<protein>
    <submittedName>
        <fullName evidence="10">M48 family metalloprotease</fullName>
        <ecNumber evidence="10">3.4.24.-</ecNumber>
    </submittedName>
</protein>
<dbReference type="Pfam" id="PF13432">
    <property type="entry name" value="TPR_16"/>
    <property type="match status" value="1"/>
</dbReference>
<keyword evidence="2" id="KW-0479">Metal-binding</keyword>
<dbReference type="SUPFAM" id="SSF48452">
    <property type="entry name" value="TPR-like"/>
    <property type="match status" value="1"/>
</dbReference>
<evidence type="ECO:0000256" key="5">
    <source>
        <dbReference type="ARBA" id="ARBA00023049"/>
    </source>
</evidence>
<dbReference type="PANTHER" id="PTHR22726">
    <property type="entry name" value="METALLOENDOPEPTIDASE OMA1"/>
    <property type="match status" value="1"/>
</dbReference>
<dbReference type="GO" id="GO:0004222">
    <property type="term" value="F:metalloendopeptidase activity"/>
    <property type="evidence" value="ECO:0007669"/>
    <property type="project" value="InterPro"/>
</dbReference>
<dbReference type="AlphaFoldDB" id="A0AAP6JDC4"/>
<evidence type="ECO:0000256" key="4">
    <source>
        <dbReference type="ARBA" id="ARBA00022833"/>
    </source>
</evidence>
<gene>
    <name evidence="10" type="ORF">VCB98_02260</name>
</gene>
<evidence type="ECO:0000259" key="9">
    <source>
        <dbReference type="Pfam" id="PF01435"/>
    </source>
</evidence>
<feature type="domain" description="Peptidase M48" evidence="9">
    <location>
        <begin position="66"/>
        <end position="244"/>
    </location>
</feature>
<dbReference type="Gene3D" id="1.25.40.10">
    <property type="entry name" value="Tetratricopeptide repeat domain"/>
    <property type="match status" value="1"/>
</dbReference>
<evidence type="ECO:0000256" key="6">
    <source>
        <dbReference type="PROSITE-ProRule" id="PRU00339"/>
    </source>
</evidence>
<comment type="caution">
    <text evidence="10">The sequence shown here is derived from an EMBL/GenBank/DDBJ whole genome shotgun (WGS) entry which is preliminary data.</text>
</comment>
<evidence type="ECO:0000256" key="7">
    <source>
        <dbReference type="RuleBase" id="RU003983"/>
    </source>
</evidence>
<dbReference type="InterPro" id="IPR051156">
    <property type="entry name" value="Mito/Outer_Membr_Metalloprot"/>
</dbReference>
<dbReference type="PROSITE" id="PS51257">
    <property type="entry name" value="PROKAR_LIPOPROTEIN"/>
    <property type="match status" value="1"/>
</dbReference>
<feature type="repeat" description="TPR" evidence="6">
    <location>
        <begin position="376"/>
        <end position="409"/>
    </location>
</feature>
<evidence type="ECO:0000256" key="3">
    <source>
        <dbReference type="ARBA" id="ARBA00022801"/>
    </source>
</evidence>
<dbReference type="EMBL" id="JAYGII010000003">
    <property type="protein sequence ID" value="MEA5444638.1"/>
    <property type="molecule type" value="Genomic_DNA"/>
</dbReference>
<keyword evidence="1 7" id="KW-0645">Protease</keyword>
<dbReference type="GO" id="GO:0016020">
    <property type="term" value="C:membrane"/>
    <property type="evidence" value="ECO:0007669"/>
    <property type="project" value="TreeGrafter"/>
</dbReference>
<dbReference type="EC" id="3.4.24.-" evidence="10"/>
<keyword evidence="11" id="KW-1185">Reference proteome</keyword>
<keyword evidence="4 7" id="KW-0862">Zinc</keyword>
<keyword evidence="8" id="KW-0732">Signal</keyword>
<sequence>MLRLRIFSLVIIPLLLAACAVNPVTGDRELRLISEREEIGIGEEQYAPLRQMQGGDYQVDPGLVDYVNQVGQRVARESDRPELPYEFTVINSSVPNAWALPGGKIAINRGLLTEFESEAELAAVLGHEIVHAAARHSARRMERQLILQAGVLAVAAASSDSRYAGAIVGSAAIGAGLIGQRFSRSDELEADEFGTLYMHRAGYHPDGAVDLMERFLRLSEDRRQGWLDGLFASHPPSRERVRANEATAERLGREGEWGRERFESAMALLRAHQPSYDKADTARRHLSQGELDQALRLANEARDQVPTEARFHALVGDIHRERGSHREALRHYQRAVEREADYFQHHLMIGLTAVALADDEQARPALERSIELLPTAPAHLELGHIHKRAADRDQAIRHYRIAAQSDSESGRRARAALEEMGVDFD</sequence>
<dbReference type="GO" id="GO:0046872">
    <property type="term" value="F:metal ion binding"/>
    <property type="evidence" value="ECO:0007669"/>
    <property type="project" value="UniProtKB-KW"/>
</dbReference>
<evidence type="ECO:0000256" key="8">
    <source>
        <dbReference type="SAM" id="SignalP"/>
    </source>
</evidence>
<feature type="repeat" description="TPR" evidence="6">
    <location>
        <begin position="309"/>
        <end position="342"/>
    </location>
</feature>
<accession>A0AAP6JDC4</accession>
<feature type="signal peptide" evidence="8">
    <location>
        <begin position="1"/>
        <end position="17"/>
    </location>
</feature>
<dbReference type="RefSeq" id="WP_346050055.1">
    <property type="nucleotide sequence ID" value="NZ_JAYGII010000003.1"/>
</dbReference>
<keyword evidence="5 7" id="KW-0482">Metalloprotease</keyword>
<comment type="similarity">
    <text evidence="7">Belongs to the peptidase M48 family.</text>
</comment>
<dbReference type="SMART" id="SM00028">
    <property type="entry name" value="TPR"/>
    <property type="match status" value="2"/>
</dbReference>
<dbReference type="Proteomes" id="UP001302316">
    <property type="component" value="Unassembled WGS sequence"/>
</dbReference>
<keyword evidence="3 7" id="KW-0378">Hydrolase</keyword>
<dbReference type="InterPro" id="IPR019734">
    <property type="entry name" value="TPR_rpt"/>
</dbReference>
<dbReference type="PROSITE" id="PS50005">
    <property type="entry name" value="TPR"/>
    <property type="match status" value="2"/>
</dbReference>